<dbReference type="GeneID" id="39863072"/>
<feature type="region of interest" description="Disordered" evidence="1">
    <location>
        <begin position="27"/>
        <end position="89"/>
    </location>
</feature>
<gene>
    <name evidence="3" type="ORF">NP511_15675</name>
</gene>
<protein>
    <submittedName>
        <fullName evidence="3">MarR family transcriptional regulator</fullName>
    </submittedName>
</protein>
<proteinExistence type="predicted"/>
<keyword evidence="4" id="KW-1185">Reference proteome</keyword>
<evidence type="ECO:0000259" key="2">
    <source>
        <dbReference type="Pfam" id="PF24034"/>
    </source>
</evidence>
<name>A0AAF0P7K6_9EURY</name>
<dbReference type="SUPFAM" id="SSF46785">
    <property type="entry name" value="Winged helix' DNA-binding domain"/>
    <property type="match status" value="1"/>
</dbReference>
<dbReference type="RefSeq" id="WP_049966225.1">
    <property type="nucleotide sequence ID" value="NZ_CP101873.1"/>
</dbReference>
<evidence type="ECO:0000313" key="4">
    <source>
        <dbReference type="Proteomes" id="UP001224926"/>
    </source>
</evidence>
<accession>A0AAF0P7K6</accession>
<dbReference type="Pfam" id="PF24034">
    <property type="entry name" value="DUF7343"/>
    <property type="match status" value="1"/>
</dbReference>
<dbReference type="InterPro" id="IPR036390">
    <property type="entry name" value="WH_DNA-bd_sf"/>
</dbReference>
<organism evidence="3 4">
    <name type="scientific">Natrinema thermotolerans</name>
    <dbReference type="NCBI Taxonomy" id="121872"/>
    <lineage>
        <taxon>Archaea</taxon>
        <taxon>Methanobacteriati</taxon>
        <taxon>Methanobacteriota</taxon>
        <taxon>Stenosarchaea group</taxon>
        <taxon>Halobacteria</taxon>
        <taxon>Halobacteriales</taxon>
        <taxon>Natrialbaceae</taxon>
        <taxon>Natrinema</taxon>
    </lineage>
</organism>
<evidence type="ECO:0000256" key="1">
    <source>
        <dbReference type="SAM" id="MobiDB-lite"/>
    </source>
</evidence>
<reference evidence="3 4" key="1">
    <citation type="submission" date="2022-07" db="EMBL/GenBank/DDBJ databases">
        <title>Two temperate virus in Haloterrigena jeotgali A29.</title>
        <authorList>
            <person name="Deng X."/>
        </authorList>
    </citation>
    <scope>NUCLEOTIDE SEQUENCE [LARGE SCALE GENOMIC DNA]</scope>
    <source>
        <strain evidence="3 4">A29</strain>
    </source>
</reference>
<feature type="compositionally biased region" description="Basic and acidic residues" evidence="1">
    <location>
        <begin position="37"/>
        <end position="60"/>
    </location>
</feature>
<feature type="domain" description="DUF7343" evidence="2">
    <location>
        <begin position="98"/>
        <end position="158"/>
    </location>
</feature>
<dbReference type="AlphaFoldDB" id="A0AAF0P7K6"/>
<dbReference type="InterPro" id="IPR036388">
    <property type="entry name" value="WH-like_DNA-bd_sf"/>
</dbReference>
<evidence type="ECO:0000313" key="3">
    <source>
        <dbReference type="EMBL" id="WMT06818.1"/>
    </source>
</evidence>
<dbReference type="Gene3D" id="1.10.10.10">
    <property type="entry name" value="Winged helix-like DNA-binding domain superfamily/Winged helix DNA-binding domain"/>
    <property type="match status" value="1"/>
</dbReference>
<sequence length="166" mass="17763">MSQRHVPIRSRLTTAVGRTVRACTDAFSATGTSEGRSTARDRLESGRSRTGDATDGRTSADRAAVAEGGSDDESSIATGIVDPDDGPTSRGDLVAYGLTPAEYVRAVLVEHGGRIKQHRFADRYGWSAASLSRLLTELEDEGVIARYRVGREKVVCLPEAVPESAR</sequence>
<feature type="compositionally biased region" description="Polar residues" evidence="1">
    <location>
        <begin position="27"/>
        <end position="36"/>
    </location>
</feature>
<dbReference type="EMBL" id="CP101873">
    <property type="protein sequence ID" value="WMT06818.1"/>
    <property type="molecule type" value="Genomic_DNA"/>
</dbReference>
<dbReference type="GeneID" id="84215410"/>
<dbReference type="Proteomes" id="UP001224926">
    <property type="component" value="Chromosome"/>
</dbReference>
<dbReference type="InterPro" id="IPR055767">
    <property type="entry name" value="DUF7343"/>
</dbReference>